<sequence length="544" mass="62057">MKWIKSFLLAVLLLTLTFGMTSQVNAEEGTYEELSWEKKHELLTNAALKYDIPPEILKAIAMAENKMNQFDENGHTIVSDDGGIGMMQITNTDFDFNKEKLKTDTAYNIEAGAKVLNNKWEKMKAGTLPEINGADNRHIIEQWYYPIMAYNGIANRNNPDNEERVKPTYQQEVFSIIEENSLVQIADTPEQFEFGLDDKGQLRFKKMTYSWDEADSHTTQMFKEGDKVYALNDGDAYYGNFRDQKEMANASSRRIPYYTELEITGGPYFLNSTQDNHFITYQVEGVNFSGYMASSNLRPIETLPSGFTKENPKENVAIDKTWEIEMNTTIDSSTVHPRNVYMVREDGMGIRADVSVNGKFITVKPQQDYMPGQTYTLYIKDLKSTCGKKMEDKVSMTFQVEEPYKESVEKENVVLEASMNKKSFSDGDQIRVTGSIENQANEPFVYYGSSTLSHSANLHFSIQQDGEPVYFNGKGDLPPRFVKDDWIELELKAGAKKTSFATFDLSIQNFMEEGTPIYDAPKGEYTLIARYGSEFLLEMPFVIE</sequence>
<keyword evidence="5" id="KW-0378">Hydrolase</keyword>
<dbReference type="AlphaFoldDB" id="A0A0A2UZ20"/>
<feature type="signal peptide" evidence="2">
    <location>
        <begin position="1"/>
        <end position="26"/>
    </location>
</feature>
<dbReference type="Gene3D" id="1.10.530.10">
    <property type="match status" value="1"/>
</dbReference>
<organism evidence="5 6">
    <name type="scientific">Pontibacillus chungwhensis BH030062</name>
    <dbReference type="NCBI Taxonomy" id="1385513"/>
    <lineage>
        <taxon>Bacteria</taxon>
        <taxon>Bacillati</taxon>
        <taxon>Bacillota</taxon>
        <taxon>Bacilli</taxon>
        <taxon>Bacillales</taxon>
        <taxon>Bacillaceae</taxon>
        <taxon>Pontibacillus</taxon>
    </lineage>
</organism>
<dbReference type="GO" id="GO:0008233">
    <property type="term" value="F:peptidase activity"/>
    <property type="evidence" value="ECO:0007669"/>
    <property type="project" value="UniProtKB-KW"/>
</dbReference>
<evidence type="ECO:0000259" key="4">
    <source>
        <dbReference type="Pfam" id="PF13205"/>
    </source>
</evidence>
<evidence type="ECO:0000256" key="2">
    <source>
        <dbReference type="SAM" id="SignalP"/>
    </source>
</evidence>
<dbReference type="InterPro" id="IPR008258">
    <property type="entry name" value="Transglycosylase_SLT_dom_1"/>
</dbReference>
<dbReference type="Pfam" id="PF01464">
    <property type="entry name" value="SLT"/>
    <property type="match status" value="1"/>
</dbReference>
<evidence type="ECO:0000256" key="1">
    <source>
        <dbReference type="ARBA" id="ARBA00022729"/>
    </source>
</evidence>
<dbReference type="InterPro" id="IPR032812">
    <property type="entry name" value="SbsA_Ig"/>
</dbReference>
<dbReference type="OrthoDB" id="2690990at2"/>
<dbReference type="InterPro" id="IPR014755">
    <property type="entry name" value="Cu-Rt/internalin_Ig-like"/>
</dbReference>
<keyword evidence="1 2" id="KW-0732">Signal</keyword>
<dbReference type="EMBL" id="AVBG01000004">
    <property type="protein sequence ID" value="KGP91771.1"/>
    <property type="molecule type" value="Genomic_DNA"/>
</dbReference>
<gene>
    <name evidence="5" type="ORF">N780_15415</name>
</gene>
<dbReference type="GO" id="GO:0006508">
    <property type="term" value="P:proteolysis"/>
    <property type="evidence" value="ECO:0007669"/>
    <property type="project" value="UniProtKB-KW"/>
</dbReference>
<accession>A0A0A2UZ20</accession>
<dbReference type="Gene3D" id="2.60.40.1220">
    <property type="match status" value="1"/>
</dbReference>
<keyword evidence="6" id="KW-1185">Reference proteome</keyword>
<dbReference type="STRING" id="1385513.N780_15415"/>
<evidence type="ECO:0000259" key="3">
    <source>
        <dbReference type="Pfam" id="PF01464"/>
    </source>
</evidence>
<dbReference type="Pfam" id="PF13205">
    <property type="entry name" value="Big_5"/>
    <property type="match status" value="1"/>
</dbReference>
<evidence type="ECO:0000313" key="6">
    <source>
        <dbReference type="Proteomes" id="UP000030153"/>
    </source>
</evidence>
<feature type="chain" id="PRO_5001995162" evidence="2">
    <location>
        <begin position="27"/>
        <end position="544"/>
    </location>
</feature>
<evidence type="ECO:0000313" key="5">
    <source>
        <dbReference type="EMBL" id="KGP91771.1"/>
    </source>
</evidence>
<dbReference type="eggNOG" id="COG0741">
    <property type="taxonomic scope" value="Bacteria"/>
</dbReference>
<proteinExistence type="predicted"/>
<dbReference type="Proteomes" id="UP000030153">
    <property type="component" value="Unassembled WGS sequence"/>
</dbReference>
<comment type="caution">
    <text evidence="5">The sequence shown here is derived from an EMBL/GenBank/DDBJ whole genome shotgun (WGS) entry which is preliminary data.</text>
</comment>
<dbReference type="SUPFAM" id="SSF53955">
    <property type="entry name" value="Lysozyme-like"/>
    <property type="match status" value="1"/>
</dbReference>
<dbReference type="InterPro" id="IPR023346">
    <property type="entry name" value="Lysozyme-like_dom_sf"/>
</dbReference>
<keyword evidence="5" id="KW-0645">Protease</keyword>
<protein>
    <submittedName>
        <fullName evidence="5">Serine protease</fullName>
    </submittedName>
</protein>
<dbReference type="RefSeq" id="WP_052114931.1">
    <property type="nucleotide sequence ID" value="NZ_AVBG01000004.1"/>
</dbReference>
<feature type="domain" description="SbsA Ig-like" evidence="4">
    <location>
        <begin position="311"/>
        <end position="399"/>
    </location>
</feature>
<reference evidence="5 6" key="1">
    <citation type="submission" date="2013-08" db="EMBL/GenBank/DDBJ databases">
        <title>Genome of Pontibacillus chungwhensis.</title>
        <authorList>
            <person name="Wang Q."/>
            <person name="Wang G."/>
        </authorList>
    </citation>
    <scope>NUCLEOTIDE SEQUENCE [LARGE SCALE GENOMIC DNA]</scope>
    <source>
        <strain evidence="5 6">BH030062</strain>
    </source>
</reference>
<feature type="domain" description="Transglycosylase SLT" evidence="3">
    <location>
        <begin position="44"/>
        <end position="163"/>
    </location>
</feature>
<name>A0A0A2UZ20_9BACI</name>